<dbReference type="SUPFAM" id="SSF53850">
    <property type="entry name" value="Periplasmic binding protein-like II"/>
    <property type="match status" value="1"/>
</dbReference>
<keyword evidence="5" id="KW-1185">Reference proteome</keyword>
<evidence type="ECO:0000313" key="5">
    <source>
        <dbReference type="Proteomes" id="UP001201273"/>
    </source>
</evidence>
<proteinExistence type="inferred from homology"/>
<dbReference type="Proteomes" id="UP001201273">
    <property type="component" value="Unassembled WGS sequence"/>
</dbReference>
<evidence type="ECO:0000256" key="1">
    <source>
        <dbReference type="ARBA" id="ARBA00010333"/>
    </source>
</evidence>
<organism evidence="4 5">
    <name type="scientific">Motilimonas cestriensis</name>
    <dbReference type="NCBI Taxonomy" id="2742685"/>
    <lineage>
        <taxon>Bacteria</taxon>
        <taxon>Pseudomonadati</taxon>
        <taxon>Pseudomonadota</taxon>
        <taxon>Gammaproteobacteria</taxon>
        <taxon>Alteromonadales</taxon>
        <taxon>Alteromonadales genera incertae sedis</taxon>
        <taxon>Motilimonas</taxon>
    </lineage>
</organism>
<reference evidence="4 5" key="1">
    <citation type="journal article" date="2022" name="Environ. Microbiol. Rep.">
        <title>Eco-phylogenetic analyses reveal divergent evolution of vitamin B12 metabolism in the marine bacterial family 'Psychromonadaceae'.</title>
        <authorList>
            <person name="Jin X."/>
            <person name="Yang Y."/>
            <person name="Cao H."/>
            <person name="Gao B."/>
            <person name="Zhao Z."/>
        </authorList>
    </citation>
    <scope>NUCLEOTIDE SEQUENCE [LARGE SCALE GENOMIC DNA]</scope>
    <source>
        <strain evidence="4 5">MKS20</strain>
    </source>
</reference>
<comment type="caution">
    <text evidence="4">The sequence shown here is derived from an EMBL/GenBank/DDBJ whole genome shotgun (WGS) entry which is preliminary data.</text>
</comment>
<protein>
    <submittedName>
        <fullName evidence="4">Transporter substrate-binding domain-containing protein</fullName>
    </submittedName>
</protein>
<evidence type="ECO:0000313" key="4">
    <source>
        <dbReference type="EMBL" id="MCE2595324.1"/>
    </source>
</evidence>
<dbReference type="InterPro" id="IPR001638">
    <property type="entry name" value="Solute-binding_3/MltF_N"/>
</dbReference>
<accession>A0ABS8WCQ3</accession>
<feature type="domain" description="Solute-binding protein family 3/N-terminal" evidence="3">
    <location>
        <begin position="37"/>
        <end position="262"/>
    </location>
</feature>
<gene>
    <name evidence="4" type="ORF">K6Y31_10910</name>
</gene>
<comment type="similarity">
    <text evidence="1">Belongs to the bacterial solute-binding protein 3 family.</text>
</comment>
<sequence length="265" mass="30600">MKETLFIVIFFTLVFLPEEIRASPDMPNSPTVTPSSAIIVATDEWPPFRISTDNKAAFIGFDIDLLQALSAKTGLQFNIKRYPWARALSHMEIGQVDMMVGLAKTPEREQFIQYLSPSYYHCRPAFYTQKDIPKPINSYQDLYFYRIGYVLDSAYFEPFDSDDAMVKHGVPTEIQLLRMAKKGHLEAFIGTDCQVEYEINKRGLWQQLSRAAYQPKQDVALYIGFSKLSNHRYLSSKIEQALTELMTEPEFTEIKDRYFGSDDLH</sequence>
<evidence type="ECO:0000256" key="2">
    <source>
        <dbReference type="ARBA" id="ARBA00022729"/>
    </source>
</evidence>
<dbReference type="RefSeq" id="WP_233052814.1">
    <property type="nucleotide sequence ID" value="NZ_JAIMJA010000010.1"/>
</dbReference>
<dbReference type="Gene3D" id="3.40.190.10">
    <property type="entry name" value="Periplasmic binding protein-like II"/>
    <property type="match status" value="2"/>
</dbReference>
<name>A0ABS8WCQ3_9GAMM</name>
<evidence type="ECO:0000259" key="3">
    <source>
        <dbReference type="SMART" id="SM00062"/>
    </source>
</evidence>
<dbReference type="Pfam" id="PF00497">
    <property type="entry name" value="SBP_bac_3"/>
    <property type="match status" value="1"/>
</dbReference>
<dbReference type="PANTHER" id="PTHR35936:SF25">
    <property type="entry name" value="ABC TRANSPORTER SUBSTRATE-BINDING PROTEIN"/>
    <property type="match status" value="1"/>
</dbReference>
<dbReference type="EMBL" id="JAIMJA010000010">
    <property type="protein sequence ID" value="MCE2595324.1"/>
    <property type="molecule type" value="Genomic_DNA"/>
</dbReference>
<dbReference type="PANTHER" id="PTHR35936">
    <property type="entry name" value="MEMBRANE-BOUND LYTIC MUREIN TRANSGLYCOSYLASE F"/>
    <property type="match status" value="1"/>
</dbReference>
<keyword evidence="2" id="KW-0732">Signal</keyword>
<dbReference type="SMART" id="SM00062">
    <property type="entry name" value="PBPb"/>
    <property type="match status" value="1"/>
</dbReference>